<name>A0ACC1L116_9FUNG</name>
<evidence type="ECO:0000313" key="2">
    <source>
        <dbReference type="Proteomes" id="UP001140087"/>
    </source>
</evidence>
<dbReference type="Proteomes" id="UP001140087">
    <property type="component" value="Unassembled WGS sequence"/>
</dbReference>
<dbReference type="EMBL" id="JANBUN010001287">
    <property type="protein sequence ID" value="KAJ2798790.1"/>
    <property type="molecule type" value="Genomic_DNA"/>
</dbReference>
<sequence>MQHSTGRALDRAVPFDVLCVVFVWAQWPSLAFVSRAFLEVSRSMAVRARYCLAEFGRRRVLDGGVGLAGRRPHMVSQGTVLMLLNLGADPRADDQWILRHACAEGWTPIVRKLLRMRRPPSPQPLSAGGAAPLDGWRGSGSGNGNGGSDGDGDGQLLIDVHDDDDVALRVAAGLGRTAVVRALVSAGANVEAANGEPLVLAAGNCHAAAVHELLAHGADARTDHSRALRAAVLTGDAALECVQILIGAGADPRAMNDSCLLAACYKGDGALPPPTRLDVSLGAPPSRSQLVAHALAGLGEAALGAGAAETPCRHPLRRYRNAASSVNVDALAPPGARPVSHLGVTQLLLALGADACAQRGRPLVYAGSRGSERTAALLLAHGADVHAARDEPLREAAEHGHLGVVRLLLSAGADVSAEDQAPLQAAARGGHVHVVRELLAHGACVRSTGDGSGGGGGVLALRAAARGGWVAVVHELAGAGADLADGEFRAAALRSRDMRAAFGLAPDADRRQLHLW</sequence>
<evidence type="ECO:0000313" key="1">
    <source>
        <dbReference type="EMBL" id="KAJ2798790.1"/>
    </source>
</evidence>
<reference evidence="1" key="1">
    <citation type="submission" date="2022-07" db="EMBL/GenBank/DDBJ databases">
        <title>Phylogenomic reconstructions and comparative analyses of Kickxellomycotina fungi.</title>
        <authorList>
            <person name="Reynolds N.K."/>
            <person name="Stajich J.E."/>
            <person name="Barry K."/>
            <person name="Grigoriev I.V."/>
            <person name="Crous P."/>
            <person name="Smith M.E."/>
        </authorList>
    </citation>
    <scope>NUCLEOTIDE SEQUENCE</scope>
    <source>
        <strain evidence="1">BCRC 34780</strain>
    </source>
</reference>
<proteinExistence type="predicted"/>
<accession>A0ACC1L116</accession>
<protein>
    <submittedName>
        <fullName evidence="1">Uncharacterized protein</fullName>
    </submittedName>
</protein>
<gene>
    <name evidence="1" type="ORF">H4R21_003790</name>
</gene>
<keyword evidence="2" id="KW-1185">Reference proteome</keyword>
<comment type="caution">
    <text evidence="1">The sequence shown here is derived from an EMBL/GenBank/DDBJ whole genome shotgun (WGS) entry which is preliminary data.</text>
</comment>
<organism evidence="1 2">
    <name type="scientific">Coemansia helicoidea</name>
    <dbReference type="NCBI Taxonomy" id="1286919"/>
    <lineage>
        <taxon>Eukaryota</taxon>
        <taxon>Fungi</taxon>
        <taxon>Fungi incertae sedis</taxon>
        <taxon>Zoopagomycota</taxon>
        <taxon>Kickxellomycotina</taxon>
        <taxon>Kickxellomycetes</taxon>
        <taxon>Kickxellales</taxon>
        <taxon>Kickxellaceae</taxon>
        <taxon>Coemansia</taxon>
    </lineage>
</organism>